<evidence type="ECO:0000256" key="5">
    <source>
        <dbReference type="ARBA" id="ARBA00022840"/>
    </source>
</evidence>
<protein>
    <submittedName>
        <fullName evidence="9">Phosphonate ABC transporter ATP-binding protein</fullName>
    </submittedName>
</protein>
<evidence type="ECO:0000259" key="8">
    <source>
        <dbReference type="PROSITE" id="PS50893"/>
    </source>
</evidence>
<dbReference type="InterPro" id="IPR050086">
    <property type="entry name" value="MetN_ABC_transporter-like"/>
</dbReference>
<evidence type="ECO:0000256" key="6">
    <source>
        <dbReference type="ARBA" id="ARBA00022967"/>
    </source>
</evidence>
<evidence type="ECO:0000313" key="9">
    <source>
        <dbReference type="EMBL" id="PVZ69703.1"/>
    </source>
</evidence>
<evidence type="ECO:0000313" key="10">
    <source>
        <dbReference type="Proteomes" id="UP000244906"/>
    </source>
</evidence>
<keyword evidence="5 9" id="KW-0067">ATP-binding</keyword>
<dbReference type="GO" id="GO:0005524">
    <property type="term" value="F:ATP binding"/>
    <property type="evidence" value="ECO:0007669"/>
    <property type="project" value="UniProtKB-KW"/>
</dbReference>
<organism evidence="9 10">
    <name type="scientific">Pelagibaculum spongiae</name>
    <dbReference type="NCBI Taxonomy" id="2080658"/>
    <lineage>
        <taxon>Bacteria</taxon>
        <taxon>Pseudomonadati</taxon>
        <taxon>Pseudomonadota</taxon>
        <taxon>Gammaproteobacteria</taxon>
        <taxon>Oceanospirillales</taxon>
        <taxon>Pelagibaculum</taxon>
    </lineage>
</organism>
<feature type="domain" description="ABC transporter" evidence="8">
    <location>
        <begin position="2"/>
        <end position="216"/>
    </location>
</feature>
<dbReference type="Gene3D" id="3.40.50.300">
    <property type="entry name" value="P-loop containing nucleotide triphosphate hydrolases"/>
    <property type="match status" value="1"/>
</dbReference>
<evidence type="ECO:0000256" key="2">
    <source>
        <dbReference type="ARBA" id="ARBA00022448"/>
    </source>
</evidence>
<dbReference type="InterPro" id="IPR027417">
    <property type="entry name" value="P-loop_NTPase"/>
</dbReference>
<evidence type="ECO:0000256" key="4">
    <source>
        <dbReference type="ARBA" id="ARBA00022741"/>
    </source>
</evidence>
<dbReference type="PANTHER" id="PTHR43166">
    <property type="entry name" value="AMINO ACID IMPORT ATP-BINDING PROTEIN"/>
    <property type="match status" value="1"/>
</dbReference>
<dbReference type="PANTHER" id="PTHR43166:SF6">
    <property type="entry name" value="PHOSPHONATES IMPORT ATP-BINDING PROTEIN PHNC"/>
    <property type="match status" value="1"/>
</dbReference>
<evidence type="ECO:0000256" key="3">
    <source>
        <dbReference type="ARBA" id="ARBA00022475"/>
    </source>
</evidence>
<evidence type="ECO:0000256" key="1">
    <source>
        <dbReference type="ARBA" id="ARBA00004417"/>
    </source>
</evidence>
<comment type="subcellular location">
    <subcellularLocation>
        <location evidence="1">Cell inner membrane</location>
        <topology evidence="1">Peripheral membrane protein</topology>
    </subcellularLocation>
</comment>
<dbReference type="GO" id="GO:0016887">
    <property type="term" value="F:ATP hydrolysis activity"/>
    <property type="evidence" value="ECO:0007669"/>
    <property type="project" value="InterPro"/>
</dbReference>
<keyword evidence="3" id="KW-1003">Cell membrane</keyword>
<dbReference type="Proteomes" id="UP000244906">
    <property type="component" value="Unassembled WGS sequence"/>
</dbReference>
<dbReference type="SUPFAM" id="SSF52540">
    <property type="entry name" value="P-loop containing nucleoside triphosphate hydrolases"/>
    <property type="match status" value="1"/>
</dbReference>
<dbReference type="InterPro" id="IPR017871">
    <property type="entry name" value="ABC_transporter-like_CS"/>
</dbReference>
<dbReference type="RefSeq" id="WP_116687035.1">
    <property type="nucleotide sequence ID" value="NZ_CAWNYD010000003.1"/>
</dbReference>
<dbReference type="InterPro" id="IPR003439">
    <property type="entry name" value="ABC_transporter-like_ATP-bd"/>
</dbReference>
<proteinExistence type="predicted"/>
<dbReference type="PROSITE" id="PS50893">
    <property type="entry name" value="ABC_TRANSPORTER_2"/>
    <property type="match status" value="1"/>
</dbReference>
<accession>A0A2V1H0U8</accession>
<evidence type="ECO:0000256" key="7">
    <source>
        <dbReference type="ARBA" id="ARBA00023136"/>
    </source>
</evidence>
<dbReference type="InterPro" id="IPR003593">
    <property type="entry name" value="AAA+_ATPase"/>
</dbReference>
<dbReference type="PROSITE" id="PS00211">
    <property type="entry name" value="ABC_TRANSPORTER_1"/>
    <property type="match status" value="1"/>
</dbReference>
<dbReference type="SMART" id="SM00382">
    <property type="entry name" value="AAA"/>
    <property type="match status" value="1"/>
</dbReference>
<keyword evidence="10" id="KW-1185">Reference proteome</keyword>
<name>A0A2V1H0U8_9GAMM</name>
<keyword evidence="2" id="KW-0813">Transport</keyword>
<keyword evidence="4" id="KW-0547">Nucleotide-binding</keyword>
<dbReference type="EMBL" id="QDDL01000003">
    <property type="protein sequence ID" value="PVZ69703.1"/>
    <property type="molecule type" value="Genomic_DNA"/>
</dbReference>
<reference evidence="9 10" key="1">
    <citation type="submission" date="2018-04" db="EMBL/GenBank/DDBJ databases">
        <title>Thalassorhabdus spongiae gen. nov., sp. nov., isolated from a marine sponge in South-West Iceland.</title>
        <authorList>
            <person name="Knobloch S."/>
            <person name="Daussin A."/>
            <person name="Johannsson R."/>
            <person name="Marteinsson V.T."/>
        </authorList>
    </citation>
    <scope>NUCLEOTIDE SEQUENCE [LARGE SCALE GENOMIC DNA]</scope>
    <source>
        <strain evidence="9 10">Hp12</strain>
    </source>
</reference>
<comment type="caution">
    <text evidence="9">The sequence shown here is derived from an EMBL/GenBank/DDBJ whole genome shotgun (WGS) entry which is preliminary data.</text>
</comment>
<keyword evidence="7" id="KW-0472">Membrane</keyword>
<keyword evidence="6" id="KW-1278">Translocase</keyword>
<gene>
    <name evidence="9" type="ORF">DC094_10405</name>
</gene>
<dbReference type="GO" id="GO:0005886">
    <property type="term" value="C:plasma membrane"/>
    <property type="evidence" value="ECO:0007669"/>
    <property type="project" value="UniProtKB-SubCell"/>
</dbReference>
<dbReference type="Pfam" id="PF00005">
    <property type="entry name" value="ABC_tran"/>
    <property type="match status" value="1"/>
</dbReference>
<sequence length="218" mass="24207">MFQLQSVSIHYDDLSVLTDISFEIRPGEKVALVGESGCGKSSLLNYLRQQLAAEQLAWCPQHHGLVPPLSAFHNIFMGRLEQYSLFQAVRNLIVPLASEKQIIEQLLVELGLSEKLMISIDRLSGGQQQRVALARALFRQAAVFLGDEPVSALDPVQGKKMLQLINQRHQTSVVALHDRDLALACFDRVIALGQQQIVLDAPASQLTRADLDAVYARR</sequence>
<dbReference type="AlphaFoldDB" id="A0A2V1H0U8"/>
<dbReference type="OrthoDB" id="9802264at2"/>